<comment type="caution">
    <text evidence="2">The sequence shown here is derived from an EMBL/GenBank/DDBJ whole genome shotgun (WGS) entry which is preliminary data.</text>
</comment>
<dbReference type="EMBL" id="QICA01000009">
    <property type="protein sequence ID" value="RNL37924.1"/>
    <property type="molecule type" value="Genomic_DNA"/>
</dbReference>
<dbReference type="RefSeq" id="WP_117284397.1">
    <property type="nucleotide sequence ID" value="NZ_JAMTCE010000006.1"/>
</dbReference>
<proteinExistence type="predicted"/>
<keyword evidence="1" id="KW-0812">Transmembrane</keyword>
<keyword evidence="1" id="KW-1133">Transmembrane helix</keyword>
<dbReference type="AlphaFoldDB" id="A0A3N0ATD1"/>
<evidence type="ECO:0000313" key="2">
    <source>
        <dbReference type="EMBL" id="RNL37924.1"/>
    </source>
</evidence>
<protein>
    <submittedName>
        <fullName evidence="2">Uncharacterized protein</fullName>
    </submittedName>
</protein>
<reference evidence="2 3" key="1">
    <citation type="journal article" date="2019" name="Microbiol. Resour. Announc.">
        <title>Draft Genome Sequences of Type Strains of Gordonibacter faecihominis, Paraeggerthella hongkongensis, Parvibacter caecicola,Slackia equolifaciens, Slackia faecicanis, and Slackia isoflavoniconvertens.</title>
        <authorList>
            <person name="Danylec N."/>
            <person name="Stoll D.A."/>
            <person name="Dotsch A."/>
            <person name="Huch M."/>
        </authorList>
    </citation>
    <scope>NUCLEOTIDE SEQUENCE [LARGE SCALE GENOMIC DNA]</scope>
    <source>
        <strain evidence="2 3">DSM 18785</strain>
    </source>
</reference>
<dbReference type="Proteomes" id="UP000278327">
    <property type="component" value="Unassembled WGS sequence"/>
</dbReference>
<sequence length="82" mass="9554">MTANDWRKVLFGVWIAWTAIITLVFADGCIDGAPDFDKLILALCGVVICQLYWQLWHEKAAELHIDIFKLPDGREIRKEHWE</sequence>
<name>A0A3N0ATD1_9ACTN</name>
<keyword evidence="1" id="KW-0472">Membrane</keyword>
<gene>
    <name evidence="2" type="ORF">DMP10_06580</name>
</gene>
<accession>A0A3N0ATD1</accession>
<keyword evidence="3" id="KW-1185">Reference proteome</keyword>
<evidence type="ECO:0000256" key="1">
    <source>
        <dbReference type="SAM" id="Phobius"/>
    </source>
</evidence>
<evidence type="ECO:0000313" key="3">
    <source>
        <dbReference type="Proteomes" id="UP000278327"/>
    </source>
</evidence>
<organism evidence="2 3">
    <name type="scientific">Adlercreutzia equolifaciens subsp. celatus DSM 18785</name>
    <dbReference type="NCBI Taxonomy" id="1121021"/>
    <lineage>
        <taxon>Bacteria</taxon>
        <taxon>Bacillati</taxon>
        <taxon>Actinomycetota</taxon>
        <taxon>Coriobacteriia</taxon>
        <taxon>Eggerthellales</taxon>
        <taxon>Eggerthellaceae</taxon>
        <taxon>Adlercreutzia</taxon>
    </lineage>
</organism>
<feature type="transmembrane region" description="Helical" evidence="1">
    <location>
        <begin position="36"/>
        <end position="53"/>
    </location>
</feature>